<organism evidence="1 2">
    <name type="scientific">Diploptera punctata</name>
    <name type="common">Pacific beetle cockroach</name>
    <dbReference type="NCBI Taxonomy" id="6984"/>
    <lineage>
        <taxon>Eukaryota</taxon>
        <taxon>Metazoa</taxon>
        <taxon>Ecdysozoa</taxon>
        <taxon>Arthropoda</taxon>
        <taxon>Hexapoda</taxon>
        <taxon>Insecta</taxon>
        <taxon>Pterygota</taxon>
        <taxon>Neoptera</taxon>
        <taxon>Polyneoptera</taxon>
        <taxon>Dictyoptera</taxon>
        <taxon>Blattodea</taxon>
        <taxon>Blaberoidea</taxon>
        <taxon>Blaberidae</taxon>
        <taxon>Diplopterinae</taxon>
        <taxon>Diploptera</taxon>
    </lineage>
</organism>
<reference evidence="1" key="2">
    <citation type="submission" date="2023-05" db="EMBL/GenBank/DDBJ databases">
        <authorList>
            <person name="Fouks B."/>
        </authorList>
    </citation>
    <scope>NUCLEOTIDE SEQUENCE</scope>
    <source>
        <strain evidence="1">Stay&amp;Tobe</strain>
        <tissue evidence="1">Testes</tissue>
    </source>
</reference>
<evidence type="ECO:0000313" key="1">
    <source>
        <dbReference type="EMBL" id="KAJ9592394.1"/>
    </source>
</evidence>
<protein>
    <submittedName>
        <fullName evidence="1">Uncharacterized protein</fullName>
    </submittedName>
</protein>
<reference evidence="1" key="1">
    <citation type="journal article" date="2023" name="IScience">
        <title>Live-bearing cockroach genome reveals convergent evolutionary mechanisms linked to viviparity in insects and beyond.</title>
        <authorList>
            <person name="Fouks B."/>
            <person name="Harrison M.C."/>
            <person name="Mikhailova A.A."/>
            <person name="Marchal E."/>
            <person name="English S."/>
            <person name="Carruthers M."/>
            <person name="Jennings E.C."/>
            <person name="Chiamaka E.L."/>
            <person name="Frigard R.A."/>
            <person name="Pippel M."/>
            <person name="Attardo G.M."/>
            <person name="Benoit J.B."/>
            <person name="Bornberg-Bauer E."/>
            <person name="Tobe S.S."/>
        </authorList>
    </citation>
    <scope>NUCLEOTIDE SEQUENCE</scope>
    <source>
        <strain evidence="1">Stay&amp;Tobe</strain>
    </source>
</reference>
<feature type="non-terminal residue" evidence="1">
    <location>
        <position position="65"/>
    </location>
</feature>
<evidence type="ECO:0000313" key="2">
    <source>
        <dbReference type="Proteomes" id="UP001233999"/>
    </source>
</evidence>
<keyword evidence="2" id="KW-1185">Reference proteome</keyword>
<gene>
    <name evidence="1" type="ORF">L9F63_015914</name>
</gene>
<comment type="caution">
    <text evidence="1">The sequence shown here is derived from an EMBL/GenBank/DDBJ whole genome shotgun (WGS) entry which is preliminary data.</text>
</comment>
<dbReference type="AlphaFoldDB" id="A0AAD8EJM5"/>
<dbReference type="Proteomes" id="UP001233999">
    <property type="component" value="Unassembled WGS sequence"/>
</dbReference>
<sequence>DVKVELKSEGNEQMEYVAIKQESFPASDEAKLEVTSDAVKIEIEHIDTKEQITEMLKSFVLMHVY</sequence>
<name>A0AAD8EJM5_DIPPU</name>
<dbReference type="EMBL" id="JASPKZ010003836">
    <property type="protein sequence ID" value="KAJ9592394.1"/>
    <property type="molecule type" value="Genomic_DNA"/>
</dbReference>
<feature type="non-terminal residue" evidence="1">
    <location>
        <position position="1"/>
    </location>
</feature>
<accession>A0AAD8EJM5</accession>
<proteinExistence type="predicted"/>